<evidence type="ECO:0000256" key="7">
    <source>
        <dbReference type="ARBA" id="ARBA00022840"/>
    </source>
</evidence>
<dbReference type="AlphaFoldDB" id="J9G971"/>
<dbReference type="PANTHER" id="PTHR43033">
    <property type="entry name" value="TRNA(ILE)-LYSIDINE SYNTHASE-RELATED"/>
    <property type="match status" value="1"/>
</dbReference>
<dbReference type="InterPro" id="IPR012795">
    <property type="entry name" value="tRNA_Ile_lys_synt_N"/>
</dbReference>
<evidence type="ECO:0000313" key="10">
    <source>
        <dbReference type="EMBL" id="EJX03404.1"/>
    </source>
</evidence>
<dbReference type="Gene3D" id="3.50.40.10">
    <property type="entry name" value="Phenylalanyl-trna Synthetase, Chain B, domain 3"/>
    <property type="match status" value="1"/>
</dbReference>
<dbReference type="GO" id="GO:0005524">
    <property type="term" value="F:ATP binding"/>
    <property type="evidence" value="ECO:0007669"/>
    <property type="project" value="UniProtKB-KW"/>
</dbReference>
<dbReference type="GO" id="GO:0008033">
    <property type="term" value="P:tRNA processing"/>
    <property type="evidence" value="ECO:0007669"/>
    <property type="project" value="UniProtKB-KW"/>
</dbReference>
<keyword evidence="4" id="KW-0436">Ligase</keyword>
<dbReference type="GO" id="GO:0032267">
    <property type="term" value="F:tRNA(Ile)-lysidine synthase activity"/>
    <property type="evidence" value="ECO:0007669"/>
    <property type="project" value="UniProtKB-EC"/>
</dbReference>
<keyword evidence="3" id="KW-0963">Cytoplasm</keyword>
<dbReference type="NCBIfam" id="TIGR02432">
    <property type="entry name" value="lysidine_TilS_N"/>
    <property type="match status" value="1"/>
</dbReference>
<dbReference type="Pfam" id="PF01171">
    <property type="entry name" value="ATP_bind_3"/>
    <property type="match status" value="1"/>
</dbReference>
<organism evidence="10">
    <name type="scientific">gut metagenome</name>
    <dbReference type="NCBI Taxonomy" id="749906"/>
    <lineage>
        <taxon>unclassified sequences</taxon>
        <taxon>metagenomes</taxon>
        <taxon>organismal metagenomes</taxon>
    </lineage>
</organism>
<dbReference type="GO" id="GO:0005737">
    <property type="term" value="C:cytoplasm"/>
    <property type="evidence" value="ECO:0007669"/>
    <property type="project" value="UniProtKB-SubCell"/>
</dbReference>
<dbReference type="Gene3D" id="3.40.50.620">
    <property type="entry name" value="HUPs"/>
    <property type="match status" value="1"/>
</dbReference>
<evidence type="ECO:0000256" key="8">
    <source>
        <dbReference type="ARBA" id="ARBA00048539"/>
    </source>
</evidence>
<reference evidence="10" key="1">
    <citation type="journal article" date="2012" name="PLoS ONE">
        <title>Gene sets for utilization of primary and secondary nutrition supplies in the distal gut of endangered iberian lynx.</title>
        <authorList>
            <person name="Alcaide M."/>
            <person name="Messina E."/>
            <person name="Richter M."/>
            <person name="Bargiela R."/>
            <person name="Peplies J."/>
            <person name="Huws S.A."/>
            <person name="Newbold C.J."/>
            <person name="Golyshin P.N."/>
            <person name="Simon M.A."/>
            <person name="Lopez G."/>
            <person name="Yakimov M.M."/>
            <person name="Ferrer M."/>
        </authorList>
    </citation>
    <scope>NUCLEOTIDE SEQUENCE</scope>
</reference>
<dbReference type="SMART" id="SM00977">
    <property type="entry name" value="TilS_C"/>
    <property type="match status" value="1"/>
</dbReference>
<dbReference type="EMBL" id="AMCI01002178">
    <property type="protein sequence ID" value="EJX03404.1"/>
    <property type="molecule type" value="Genomic_DNA"/>
</dbReference>
<name>J9G971_9ZZZZ</name>
<dbReference type="CDD" id="cd01992">
    <property type="entry name" value="TilS_N"/>
    <property type="match status" value="1"/>
</dbReference>
<dbReference type="InterPro" id="IPR012796">
    <property type="entry name" value="Lysidine-tRNA-synth_C"/>
</dbReference>
<gene>
    <name evidence="10" type="ORF">EVA_08489</name>
</gene>
<dbReference type="InterPro" id="IPR020825">
    <property type="entry name" value="Phe-tRNA_synthase-like_B3/B4"/>
</dbReference>
<evidence type="ECO:0000256" key="2">
    <source>
        <dbReference type="ARBA" id="ARBA00013267"/>
    </source>
</evidence>
<dbReference type="InterPro" id="IPR012094">
    <property type="entry name" value="tRNA_Ile_lys_synt"/>
</dbReference>
<proteinExistence type="inferred from homology"/>
<comment type="caution">
    <text evidence="10">The sequence shown here is derived from an EMBL/GenBank/DDBJ whole genome shotgun (WGS) entry which is preliminary data.</text>
</comment>
<dbReference type="InterPro" id="IPR014729">
    <property type="entry name" value="Rossmann-like_a/b/a_fold"/>
</dbReference>
<keyword evidence="7" id="KW-0067">ATP-binding</keyword>
<evidence type="ECO:0000256" key="5">
    <source>
        <dbReference type="ARBA" id="ARBA00022694"/>
    </source>
</evidence>
<dbReference type="PANTHER" id="PTHR43033:SF1">
    <property type="entry name" value="TRNA(ILE)-LYSIDINE SYNTHASE-RELATED"/>
    <property type="match status" value="1"/>
</dbReference>
<keyword evidence="5" id="KW-0819">tRNA processing</keyword>
<dbReference type="InterPro" id="IPR011063">
    <property type="entry name" value="TilS/TtcA_N"/>
</dbReference>
<sequence length="448" mass="50648">MHQTLQQYIQQHHLPLPPQPLVVAISGGADSVALLLLLQDLGYPLHAAHCNFHLRAAESDRDEAFVRQLCDQRGIALSVKHFDTRAFAQNRSISIEMAARELRYQWFETLRQEVGAIAVAVAHHADDNAETLLLNLIRGTGLHGLKGMLPQNGTIIRPLLGMRRKEIETYLNRIGQEFVTDCTNAETVYKRNQIRLEVLPLLQRINPSIHEGLSQTAARLAEAEAIYQKGVETLQQQFVTPQPEGIDLDLAALLQFPSAATLLHETLLPLGFQPAEIQMIFRNLHQQSGATFTGKNHIAVLHKGKLCVRKQPIRFGKWIIPAMMGSFQLPNRKQLILRTMQRKELLEIPKIPDTVALDADRIIGALYCRSIQTGDRFQPFGMRGTQLVSDYLTNRHRSVIEKQNTCVICDDKGILWLMGERPDQRAAITATTQNVLWIHFRQNPLPQE</sequence>
<dbReference type="SUPFAM" id="SSF52402">
    <property type="entry name" value="Adenine nucleotide alpha hydrolases-like"/>
    <property type="match status" value="1"/>
</dbReference>
<protein>
    <recommendedName>
        <fullName evidence="2">tRNA(Ile)-lysidine synthetase</fullName>
        <ecNumber evidence="2">6.3.4.19</ecNumber>
    </recommendedName>
</protein>
<comment type="catalytic activity">
    <reaction evidence="8">
        <text>cytidine(34) in tRNA(Ile2) + L-lysine + ATP = lysidine(34) in tRNA(Ile2) + AMP + diphosphate + H(+)</text>
        <dbReference type="Rhea" id="RHEA:43744"/>
        <dbReference type="Rhea" id="RHEA-COMP:10625"/>
        <dbReference type="Rhea" id="RHEA-COMP:10670"/>
        <dbReference type="ChEBI" id="CHEBI:15378"/>
        <dbReference type="ChEBI" id="CHEBI:30616"/>
        <dbReference type="ChEBI" id="CHEBI:32551"/>
        <dbReference type="ChEBI" id="CHEBI:33019"/>
        <dbReference type="ChEBI" id="CHEBI:82748"/>
        <dbReference type="ChEBI" id="CHEBI:83665"/>
        <dbReference type="ChEBI" id="CHEBI:456215"/>
        <dbReference type="EC" id="6.3.4.19"/>
    </reaction>
</comment>
<dbReference type="EC" id="6.3.4.19" evidence="2"/>
<dbReference type="HAMAP" id="MF_01161">
    <property type="entry name" value="tRNA_Ile_lys_synt"/>
    <property type="match status" value="1"/>
</dbReference>
<evidence type="ECO:0000256" key="3">
    <source>
        <dbReference type="ARBA" id="ARBA00022490"/>
    </source>
</evidence>
<comment type="subcellular location">
    <subcellularLocation>
        <location evidence="1">Cytoplasm</location>
    </subcellularLocation>
</comment>
<keyword evidence="6" id="KW-0547">Nucleotide-binding</keyword>
<evidence type="ECO:0000256" key="1">
    <source>
        <dbReference type="ARBA" id="ARBA00004496"/>
    </source>
</evidence>
<accession>J9G971</accession>
<feature type="domain" description="Lysidine-tRNA(Ile) synthetase C-terminal" evidence="9">
    <location>
        <begin position="366"/>
        <end position="437"/>
    </location>
</feature>
<dbReference type="SUPFAM" id="SSF56037">
    <property type="entry name" value="PheT/TilS domain"/>
    <property type="match status" value="1"/>
</dbReference>
<evidence type="ECO:0000256" key="4">
    <source>
        <dbReference type="ARBA" id="ARBA00022598"/>
    </source>
</evidence>
<evidence type="ECO:0000256" key="6">
    <source>
        <dbReference type="ARBA" id="ARBA00022741"/>
    </source>
</evidence>
<evidence type="ECO:0000259" key="9">
    <source>
        <dbReference type="SMART" id="SM00977"/>
    </source>
</evidence>